<dbReference type="Proteomes" id="UP000193964">
    <property type="component" value="Unassembled WGS sequence"/>
</dbReference>
<comment type="caution">
    <text evidence="3">The sequence shown here is derived from an EMBL/GenBank/DDBJ whole genome shotgun (WGS) entry which is preliminary data.</text>
</comment>
<dbReference type="PROSITE" id="PS51257">
    <property type="entry name" value="PROKAR_LIPOPROTEIN"/>
    <property type="match status" value="1"/>
</dbReference>
<evidence type="ECO:0000256" key="1">
    <source>
        <dbReference type="SAM" id="SignalP"/>
    </source>
</evidence>
<dbReference type="PANTHER" id="PTHR21666:SF270">
    <property type="entry name" value="MUREIN HYDROLASE ACTIVATOR ENVC"/>
    <property type="match status" value="1"/>
</dbReference>
<protein>
    <recommendedName>
        <fullName evidence="2">M23ase beta-sheet core domain-containing protein</fullName>
    </recommendedName>
</protein>
<dbReference type="EMBL" id="LQQA01000002">
    <property type="protein sequence ID" value="ORX19224.1"/>
    <property type="molecule type" value="Genomic_DNA"/>
</dbReference>
<evidence type="ECO:0000313" key="4">
    <source>
        <dbReference type="Proteomes" id="UP000193964"/>
    </source>
</evidence>
<gene>
    <name evidence="3" type="ORF">AWC31_11680</name>
</gene>
<dbReference type="AlphaFoldDB" id="A0A1X2FLA9"/>
<organism evidence="3 4">
    <name type="scientific">Mycolicibacterium wolinskyi</name>
    <dbReference type="NCBI Taxonomy" id="59750"/>
    <lineage>
        <taxon>Bacteria</taxon>
        <taxon>Bacillati</taxon>
        <taxon>Actinomycetota</taxon>
        <taxon>Actinomycetes</taxon>
        <taxon>Mycobacteriales</taxon>
        <taxon>Mycobacteriaceae</taxon>
        <taxon>Mycolicibacterium</taxon>
    </lineage>
</organism>
<keyword evidence="1" id="KW-0732">Signal</keyword>
<name>A0A1X2FLA9_9MYCO</name>
<dbReference type="CDD" id="cd12797">
    <property type="entry name" value="M23_peptidase"/>
    <property type="match status" value="1"/>
</dbReference>
<proteinExistence type="predicted"/>
<reference evidence="3 4" key="1">
    <citation type="submission" date="2016-01" db="EMBL/GenBank/DDBJ databases">
        <title>The new phylogeny of the genus Mycobacterium.</title>
        <authorList>
            <person name="Tarcisio F."/>
            <person name="Conor M."/>
            <person name="Antonella G."/>
            <person name="Elisabetta G."/>
            <person name="Giulia F.S."/>
            <person name="Sara T."/>
            <person name="Anna F."/>
            <person name="Clotilde B."/>
            <person name="Roberto B."/>
            <person name="Veronica D.S."/>
            <person name="Fabio R."/>
            <person name="Monica P."/>
            <person name="Olivier J."/>
            <person name="Enrico T."/>
            <person name="Nicola S."/>
        </authorList>
    </citation>
    <scope>NUCLEOTIDE SEQUENCE [LARGE SCALE GENOMIC DNA]</scope>
    <source>
        <strain evidence="3 4">ATCC 700010</strain>
    </source>
</reference>
<dbReference type="SUPFAM" id="SSF51261">
    <property type="entry name" value="Duplicated hybrid motif"/>
    <property type="match status" value="1"/>
</dbReference>
<dbReference type="InterPro" id="IPR016047">
    <property type="entry name" value="M23ase_b-sheet_dom"/>
</dbReference>
<dbReference type="PANTHER" id="PTHR21666">
    <property type="entry name" value="PEPTIDASE-RELATED"/>
    <property type="match status" value="1"/>
</dbReference>
<accession>A0A1X2FLA9</accession>
<feature type="chain" id="PRO_5039654552" description="M23ase beta-sheet core domain-containing protein" evidence="1">
    <location>
        <begin position="34"/>
        <end position="412"/>
    </location>
</feature>
<evidence type="ECO:0000313" key="3">
    <source>
        <dbReference type="EMBL" id="ORX19224.1"/>
    </source>
</evidence>
<feature type="signal peptide" evidence="1">
    <location>
        <begin position="1"/>
        <end position="33"/>
    </location>
</feature>
<dbReference type="InterPro" id="IPR050570">
    <property type="entry name" value="Cell_wall_metabolism_enzyme"/>
</dbReference>
<dbReference type="OrthoDB" id="9809488at2"/>
<evidence type="ECO:0000259" key="2">
    <source>
        <dbReference type="Pfam" id="PF01551"/>
    </source>
</evidence>
<dbReference type="RefSeq" id="WP_085141832.1">
    <property type="nucleotide sequence ID" value="NZ_JACKUA010000007.1"/>
</dbReference>
<feature type="domain" description="M23ase beta-sheet core" evidence="2">
    <location>
        <begin position="252"/>
        <end position="346"/>
    </location>
</feature>
<dbReference type="Gene3D" id="2.70.70.10">
    <property type="entry name" value="Glucose Permease (Domain IIA)"/>
    <property type="match status" value="1"/>
</dbReference>
<dbReference type="Pfam" id="PF01551">
    <property type="entry name" value="Peptidase_M23"/>
    <property type="match status" value="1"/>
</dbReference>
<sequence length="412" mass="42316">MPRRRGRARAALIRAVASLAVLSLAGCSASPSAAPPEAVPATPQAELTTTALSVSAVKPPVRLAGSDRRTHVEYDLVLQNVFSAPVTVTSIEVLGADGSVLLALDGPDVAAVSSTLFPGSPSAVVPAGGALAAVIDLAIAAEQVPDRITHRIRYEPGSSPAAAIIGTREISGPELTVDSREPTVISAPLKGTQWLNANACCAPGASHRAARLAVGGNAIKKAEEFAVDWAQARNGRLFDGDGSRNVQWYGFGADVLAVADGTVASTFDGLPDQAPNTPATGLRGPRDYTGNHVSQQIAPGVWAIYGHLQPGSITVRTGDQVKKGQVIGKLGSSGNARNPHLHFQLSDGPEITTSNSLPFALGSYWLAGTVDPGRLAGAFGDNGAPAPLKVNGPGRQELGTYPLAYTIANLGY</sequence>
<dbReference type="GO" id="GO:0004222">
    <property type="term" value="F:metalloendopeptidase activity"/>
    <property type="evidence" value="ECO:0007669"/>
    <property type="project" value="TreeGrafter"/>
</dbReference>
<dbReference type="InterPro" id="IPR011055">
    <property type="entry name" value="Dup_hybrid_motif"/>
</dbReference>